<comment type="caution">
    <text evidence="1">The sequence shown here is derived from an EMBL/GenBank/DDBJ whole genome shotgun (WGS) entry which is preliminary data.</text>
</comment>
<evidence type="ECO:0000313" key="2">
    <source>
        <dbReference type="Proteomes" id="UP001420932"/>
    </source>
</evidence>
<protein>
    <submittedName>
        <fullName evidence="1">Uncharacterized protein</fullName>
    </submittedName>
</protein>
<dbReference type="AlphaFoldDB" id="A0AAP0DZY3"/>
<sequence>MLQLHLKIATQSYSKLLYSLTWYTGPCLESNQYVSQDIYHTCYVSITTFVHLFSREGQTPNHQDATLDVITLGCHYNIFFLGLIYVGIESDNGYLFILD</sequence>
<gene>
    <name evidence="1" type="ORF">Syun_031198</name>
</gene>
<evidence type="ECO:0000313" key="1">
    <source>
        <dbReference type="EMBL" id="KAK9081752.1"/>
    </source>
</evidence>
<keyword evidence="2" id="KW-1185">Reference proteome</keyword>
<reference evidence="1 2" key="1">
    <citation type="submission" date="2024-01" db="EMBL/GenBank/DDBJ databases">
        <title>Genome assemblies of Stephania.</title>
        <authorList>
            <person name="Yang L."/>
        </authorList>
    </citation>
    <scope>NUCLEOTIDE SEQUENCE [LARGE SCALE GENOMIC DNA]</scope>
    <source>
        <strain evidence="1">YNDBR</strain>
        <tissue evidence="1">Leaf</tissue>
    </source>
</reference>
<proteinExistence type="predicted"/>
<organism evidence="1 2">
    <name type="scientific">Stephania yunnanensis</name>
    <dbReference type="NCBI Taxonomy" id="152371"/>
    <lineage>
        <taxon>Eukaryota</taxon>
        <taxon>Viridiplantae</taxon>
        <taxon>Streptophyta</taxon>
        <taxon>Embryophyta</taxon>
        <taxon>Tracheophyta</taxon>
        <taxon>Spermatophyta</taxon>
        <taxon>Magnoliopsida</taxon>
        <taxon>Ranunculales</taxon>
        <taxon>Menispermaceae</taxon>
        <taxon>Menispermoideae</taxon>
        <taxon>Cissampelideae</taxon>
        <taxon>Stephania</taxon>
    </lineage>
</organism>
<name>A0AAP0DZY3_9MAGN</name>
<accession>A0AAP0DZY3</accession>
<dbReference type="Proteomes" id="UP001420932">
    <property type="component" value="Unassembled WGS sequence"/>
</dbReference>
<dbReference type="EMBL" id="JBBNAF010000046">
    <property type="protein sequence ID" value="KAK9081752.1"/>
    <property type="molecule type" value="Genomic_DNA"/>
</dbReference>